<feature type="compositionally biased region" description="Polar residues" evidence="1">
    <location>
        <begin position="121"/>
        <end position="131"/>
    </location>
</feature>
<dbReference type="RefSeq" id="XP_017985634.1">
    <property type="nucleotide sequence ID" value="XM_018130270.1"/>
</dbReference>
<dbReference type="STRING" id="45286.A0A109UW83"/>
<dbReference type="Pfam" id="PF05032">
    <property type="entry name" value="Spo12"/>
    <property type="match status" value="1"/>
</dbReference>
<dbReference type="GeneID" id="28721781"/>
<name>A0A109UW83_9SACH</name>
<sequence length="166" mass="17821">MVGSTDKQEVKQSGEVAAVDAVAKNVKSAVSLSEKATEPGLEFSSAVTALKGSNALKAVHKKLANGPRAGNRFQPLHQKPKSVARLEHSLGAGSHIHKSLHKSMFKKQIPSQKLKEKFASPTDSLLSPCSQKLNDHRSKLFKTKQNPTKLNFATAKAGISADELDD</sequence>
<accession>A0A109UW83</accession>
<dbReference type="EMBL" id="CP014242">
    <property type="protein sequence ID" value="AMD18638.1"/>
    <property type="molecule type" value="Genomic_DNA"/>
</dbReference>
<organism evidence="2 3">
    <name type="scientific">Eremothecium sinecaudum</name>
    <dbReference type="NCBI Taxonomy" id="45286"/>
    <lineage>
        <taxon>Eukaryota</taxon>
        <taxon>Fungi</taxon>
        <taxon>Dikarya</taxon>
        <taxon>Ascomycota</taxon>
        <taxon>Saccharomycotina</taxon>
        <taxon>Saccharomycetes</taxon>
        <taxon>Saccharomycetales</taxon>
        <taxon>Saccharomycetaceae</taxon>
        <taxon>Eremothecium</taxon>
    </lineage>
</organism>
<dbReference type="AlphaFoldDB" id="A0A109UW83"/>
<keyword evidence="3" id="KW-1185">Reference proteome</keyword>
<gene>
    <name evidence="2" type="ORF">AW171_hschr2147</name>
</gene>
<feature type="region of interest" description="Disordered" evidence="1">
    <location>
        <begin position="97"/>
        <end position="131"/>
    </location>
</feature>
<evidence type="ECO:0000313" key="2">
    <source>
        <dbReference type="EMBL" id="AMD18638.1"/>
    </source>
</evidence>
<evidence type="ECO:0000256" key="1">
    <source>
        <dbReference type="SAM" id="MobiDB-lite"/>
    </source>
</evidence>
<protein>
    <submittedName>
        <fullName evidence="2">HBL264Cp</fullName>
    </submittedName>
</protein>
<dbReference type="InterPro" id="IPR007727">
    <property type="entry name" value="Spo12"/>
</dbReference>
<reference evidence="2 3" key="1">
    <citation type="submission" date="2016-01" db="EMBL/GenBank/DDBJ databases">
        <title>Genome sequence of the yeast Holleya sinecauda.</title>
        <authorList>
            <person name="Dietrich F.S."/>
        </authorList>
    </citation>
    <scope>NUCLEOTIDE SEQUENCE [LARGE SCALE GENOMIC DNA]</scope>
    <source>
        <strain evidence="2 3">ATCC 58844</strain>
    </source>
</reference>
<evidence type="ECO:0000313" key="3">
    <source>
        <dbReference type="Proteomes" id="UP000243052"/>
    </source>
</evidence>
<dbReference type="Proteomes" id="UP000243052">
    <property type="component" value="Chromosome ii"/>
</dbReference>
<dbReference type="OrthoDB" id="5578329at2759"/>
<proteinExistence type="predicted"/>